<sequence length="506" mass="57765">MSGVENVTLEMAADDHSLFYYVQSLVGAIDWGTKCERSRRVWEPTYTLIYEDASLPYVTKFSQISSDYSKVPPAVNECLEVIGLLSRIGERFPDAQLSPQVFISDKLTQKLTQELSDALVVAARAMPDWCERLIYTYPCLFSAETKNMYMQATAFGVSRTIVWLQSRRDAALDRARGAAQSATSSASRPHDRYQEYRVGRLKHERIKVTRSEEHLLEQAIRVMKFHADRKAVLEIEYVGEEGTGLGPTLDFYVRRAGGLFPAPLPPHTDEVRRASEMFRVLGIFMAKVLQDGRLVDLPLARPFLKLIVSPHLSEAEEPSLDRILSLDDFEEVHPVKGGFLKELRALAQRKRAIENEPMLDREAKRRKIDELKLCIHGTRCRVEDLALNFTVNPPSSVFDYEEMELVEGGADMDVTMDNVELYVQKCADFYLNTGIVNQMRAFRDGFDRVFGLRALRSYSPEEVQRLLSGEQCPEWTREDVLNYTEPKLGYTKDSPGFLRFVDVMVE</sequence>
<dbReference type="InterPro" id="IPR000569">
    <property type="entry name" value="HECT_dom"/>
</dbReference>
<dbReference type="InterPro" id="IPR045322">
    <property type="entry name" value="HECTD1/TRIP12-like"/>
</dbReference>
<dbReference type="SMART" id="SM00119">
    <property type="entry name" value="HECTc"/>
    <property type="match status" value="1"/>
</dbReference>
<organism evidence="6 7">
    <name type="scientific">Strongylus vulgaris</name>
    <name type="common">Blood worm</name>
    <dbReference type="NCBI Taxonomy" id="40348"/>
    <lineage>
        <taxon>Eukaryota</taxon>
        <taxon>Metazoa</taxon>
        <taxon>Ecdysozoa</taxon>
        <taxon>Nematoda</taxon>
        <taxon>Chromadorea</taxon>
        <taxon>Rhabditida</taxon>
        <taxon>Rhabditina</taxon>
        <taxon>Rhabditomorpha</taxon>
        <taxon>Strongyloidea</taxon>
        <taxon>Strongylidae</taxon>
        <taxon>Strongylus</taxon>
    </lineage>
</organism>
<dbReference type="Gene3D" id="3.30.2160.10">
    <property type="entry name" value="Hect, E3 ligase catalytic domain"/>
    <property type="match status" value="1"/>
</dbReference>
<accession>A0A3P7JM46</accession>
<dbReference type="Pfam" id="PF00632">
    <property type="entry name" value="HECT"/>
    <property type="match status" value="1"/>
</dbReference>
<evidence type="ECO:0000313" key="6">
    <source>
        <dbReference type="EMBL" id="VDM81009.1"/>
    </source>
</evidence>
<evidence type="ECO:0000256" key="1">
    <source>
        <dbReference type="ARBA" id="ARBA00022679"/>
    </source>
</evidence>
<evidence type="ECO:0000256" key="3">
    <source>
        <dbReference type="PROSITE-ProRule" id="PRU00104"/>
    </source>
</evidence>
<feature type="non-terminal residue" evidence="6">
    <location>
        <position position="506"/>
    </location>
</feature>
<keyword evidence="2 3" id="KW-0833">Ubl conjugation pathway</keyword>
<evidence type="ECO:0000259" key="5">
    <source>
        <dbReference type="PROSITE" id="PS50237"/>
    </source>
</evidence>
<dbReference type="PROSITE" id="PS50237">
    <property type="entry name" value="HECT"/>
    <property type="match status" value="1"/>
</dbReference>
<reference evidence="6 7" key="1">
    <citation type="submission" date="2018-11" db="EMBL/GenBank/DDBJ databases">
        <authorList>
            <consortium name="Pathogen Informatics"/>
        </authorList>
    </citation>
    <scope>NUCLEOTIDE SEQUENCE [LARGE SCALE GENOMIC DNA]</scope>
</reference>
<comment type="catalytic activity">
    <reaction evidence="4">
        <text>S-ubiquitinyl-[E2 ubiquitin-conjugating enzyme]-L-cysteine + [acceptor protein]-L-lysine = [E2 ubiquitin-conjugating enzyme]-L-cysteine + N(6)-ubiquitinyl-[acceptor protein]-L-lysine.</text>
        <dbReference type="EC" id="2.3.2.26"/>
    </reaction>
</comment>
<feature type="domain" description="HECT" evidence="5">
    <location>
        <begin position="276"/>
        <end position="506"/>
    </location>
</feature>
<comment type="pathway">
    <text evidence="4">Protein modification; protein ubiquitination.</text>
</comment>
<keyword evidence="1 4" id="KW-0808">Transferase</keyword>
<comment type="function">
    <text evidence="4">E3 ubiquitin-protein ligase which accepts ubiquitin from an E2 ubiquitin-conjugating enzyme in the form of a thioester and then directly transfers the ubiquitin to targeted substrates.</text>
</comment>
<evidence type="ECO:0000256" key="2">
    <source>
        <dbReference type="ARBA" id="ARBA00022786"/>
    </source>
</evidence>
<dbReference type="SUPFAM" id="SSF56204">
    <property type="entry name" value="Hect, E3 ligase catalytic domain"/>
    <property type="match status" value="1"/>
</dbReference>
<protein>
    <recommendedName>
        <fullName evidence="4">E3 ubiquitin-protein ligase</fullName>
        <ecNumber evidence="4">2.3.2.26</ecNumber>
    </recommendedName>
</protein>
<dbReference type="GO" id="GO:0016607">
    <property type="term" value="C:nuclear speck"/>
    <property type="evidence" value="ECO:0007669"/>
    <property type="project" value="TreeGrafter"/>
</dbReference>
<gene>
    <name evidence="6" type="ORF">SVUK_LOCUS16007</name>
</gene>
<dbReference type="InterPro" id="IPR035983">
    <property type="entry name" value="Hect_E3_ubiquitin_ligase"/>
</dbReference>
<dbReference type="GO" id="GO:0043161">
    <property type="term" value="P:proteasome-mediated ubiquitin-dependent protein catabolic process"/>
    <property type="evidence" value="ECO:0007669"/>
    <property type="project" value="TreeGrafter"/>
</dbReference>
<dbReference type="Proteomes" id="UP000270094">
    <property type="component" value="Unassembled WGS sequence"/>
</dbReference>
<dbReference type="EMBL" id="UYYB01111056">
    <property type="protein sequence ID" value="VDM81009.1"/>
    <property type="molecule type" value="Genomic_DNA"/>
</dbReference>
<keyword evidence="7" id="KW-1185">Reference proteome</keyword>
<comment type="caution">
    <text evidence="3">Lacks conserved residue(s) required for the propagation of feature annotation.</text>
</comment>
<dbReference type="GO" id="GO:0061630">
    <property type="term" value="F:ubiquitin protein ligase activity"/>
    <property type="evidence" value="ECO:0007669"/>
    <property type="project" value="UniProtKB-UniRule"/>
</dbReference>
<comment type="similarity">
    <text evidence="4">Belongs to the UPL family. K-HECT subfamily.</text>
</comment>
<dbReference type="EC" id="2.3.2.26" evidence="4"/>
<dbReference type="GO" id="GO:0070534">
    <property type="term" value="P:protein K63-linked ubiquitination"/>
    <property type="evidence" value="ECO:0007669"/>
    <property type="project" value="TreeGrafter"/>
</dbReference>
<evidence type="ECO:0000313" key="7">
    <source>
        <dbReference type="Proteomes" id="UP000270094"/>
    </source>
</evidence>
<name>A0A3P7JM46_STRVU</name>
<dbReference type="Gene3D" id="3.90.1750.10">
    <property type="entry name" value="Hect, E3 ligase catalytic domains"/>
    <property type="match status" value="3"/>
</dbReference>
<evidence type="ECO:0000256" key="4">
    <source>
        <dbReference type="RuleBase" id="RU369009"/>
    </source>
</evidence>
<dbReference type="PANTHER" id="PTHR45670:SF1">
    <property type="entry name" value="E3 UBIQUITIN-PROTEIN LIGASE HECTD1"/>
    <property type="match status" value="1"/>
</dbReference>
<dbReference type="PANTHER" id="PTHR45670">
    <property type="entry name" value="E3 UBIQUITIN-PROTEIN LIGASE TRIP12"/>
    <property type="match status" value="1"/>
</dbReference>
<proteinExistence type="inferred from homology"/>
<dbReference type="UniPathway" id="UPA00143"/>
<dbReference type="OrthoDB" id="271273at2759"/>
<dbReference type="AlphaFoldDB" id="A0A3P7JM46"/>